<evidence type="ECO:0000313" key="2">
    <source>
        <dbReference type="EMBL" id="PSJ40933.1"/>
    </source>
</evidence>
<gene>
    <name evidence="2" type="ORF">C7I55_11740</name>
</gene>
<dbReference type="EMBL" id="PXYI01000003">
    <property type="protein sequence ID" value="PSJ40933.1"/>
    <property type="molecule type" value="Genomic_DNA"/>
</dbReference>
<keyword evidence="3" id="KW-1185">Reference proteome</keyword>
<comment type="caution">
    <text evidence="2">The sequence shown here is derived from an EMBL/GenBank/DDBJ whole genome shotgun (WGS) entry which is preliminary data.</text>
</comment>
<dbReference type="AlphaFoldDB" id="A0A2P7QSJ4"/>
<name>A0A2P7QSJ4_9SPHN</name>
<evidence type="ECO:0000259" key="1">
    <source>
        <dbReference type="Pfam" id="PF12740"/>
    </source>
</evidence>
<accession>A0A2P7QSJ4</accession>
<proteinExistence type="predicted"/>
<evidence type="ECO:0000313" key="3">
    <source>
        <dbReference type="Proteomes" id="UP000241167"/>
    </source>
</evidence>
<dbReference type="InterPro" id="IPR029058">
    <property type="entry name" value="AB_hydrolase_fold"/>
</dbReference>
<dbReference type="Pfam" id="PF12740">
    <property type="entry name" value="PETase"/>
    <property type="match status" value="1"/>
</dbReference>
<sequence length="176" mass="18966">MIEGLDWAIAENGRRDSPFYGKLDTGKVAVMGHSCGGLQAISVAADPRIRTAMIWNSGVYNRGPATGRSGIAITKEALKRIHTPIAYVNGGPSDIAFANALDDFEKIDHVPALFAWLPVGHGGTFYTEPNGGAYADVAVAWLDWQLKGAERGRAMFAGAECGLCRNPEWTVRRKGF</sequence>
<dbReference type="SUPFAM" id="SSF53474">
    <property type="entry name" value="alpha/beta-Hydrolases"/>
    <property type="match status" value="1"/>
</dbReference>
<reference evidence="2 3" key="1">
    <citation type="submission" date="2018-03" db="EMBL/GenBank/DDBJ databases">
        <title>The draft genome of Sphingosinicella sp. GL-C-18.</title>
        <authorList>
            <person name="Liu L."/>
            <person name="Li L."/>
            <person name="Liang L."/>
            <person name="Zhang X."/>
            <person name="Wang T."/>
        </authorList>
    </citation>
    <scope>NUCLEOTIDE SEQUENCE [LARGE SCALE GENOMIC DNA]</scope>
    <source>
        <strain evidence="2 3">GL-C-18</strain>
    </source>
</reference>
<feature type="domain" description="PET hydrolase/cutinase-like" evidence="1">
    <location>
        <begin position="3"/>
        <end position="53"/>
    </location>
</feature>
<protein>
    <recommendedName>
        <fullName evidence="1">PET hydrolase/cutinase-like domain-containing protein</fullName>
    </recommendedName>
</protein>
<dbReference type="Proteomes" id="UP000241167">
    <property type="component" value="Unassembled WGS sequence"/>
</dbReference>
<dbReference type="Gene3D" id="3.40.50.1820">
    <property type="entry name" value="alpha/beta hydrolase"/>
    <property type="match status" value="1"/>
</dbReference>
<organism evidence="2 3">
    <name type="scientific">Allosphingosinicella deserti</name>
    <dbReference type="NCBI Taxonomy" id="2116704"/>
    <lineage>
        <taxon>Bacteria</taxon>
        <taxon>Pseudomonadati</taxon>
        <taxon>Pseudomonadota</taxon>
        <taxon>Alphaproteobacteria</taxon>
        <taxon>Sphingomonadales</taxon>
        <taxon>Sphingomonadaceae</taxon>
        <taxon>Allosphingosinicella</taxon>
    </lineage>
</organism>
<dbReference type="InterPro" id="IPR041127">
    <property type="entry name" value="PET_hydrolase/cutinase-like"/>
</dbReference>